<dbReference type="SUPFAM" id="SSF52129">
    <property type="entry name" value="Caspase-like"/>
    <property type="match status" value="1"/>
</dbReference>
<dbReference type="InterPro" id="IPR029030">
    <property type="entry name" value="Caspase-like_dom_sf"/>
</dbReference>
<dbReference type="GeneID" id="86956677"/>
<proteinExistence type="predicted"/>
<dbReference type="NCBIfam" id="NF047832">
    <property type="entry name" value="caspase_w_EACC1"/>
    <property type="match status" value="1"/>
</dbReference>
<evidence type="ECO:0000256" key="1">
    <source>
        <dbReference type="SAM" id="MobiDB-lite"/>
    </source>
</evidence>
<dbReference type="Pfam" id="PF00656">
    <property type="entry name" value="Peptidase_C14"/>
    <property type="match status" value="1"/>
</dbReference>
<gene>
    <name evidence="3" type="ORF">Scinn_04200</name>
</gene>
<reference evidence="4" key="1">
    <citation type="submission" date="2020-09" db="EMBL/GenBank/DDBJ databases">
        <title>Whole genome shotgun sequence of Streptomyces cinnamonensis NBRC 15873.</title>
        <authorList>
            <person name="Komaki H."/>
            <person name="Tamura T."/>
        </authorList>
    </citation>
    <scope>NUCLEOTIDE SEQUENCE [LARGE SCALE GENOMIC DNA]</scope>
    <source>
        <strain evidence="4">NBRC 15873</strain>
    </source>
</reference>
<evidence type="ECO:0000259" key="2">
    <source>
        <dbReference type="Pfam" id="PF00656"/>
    </source>
</evidence>
<accession>A0ABQ3NDU0</accession>
<sequence>MSALPDPGATRAVLIGTSRYDHLEPLPAVSNNLTALAAALAEPSSWGLPPEHCVTLSNPTTAEMTMAAVRAAAEQARDTVLVYFAGHGLVDPEHDLYLAMPQSRQQQVETGLPYRWLRQALLTGRAERCVVILDCCYSGRALGSMGGPADLADQASVEGTFLLAAAAETRPALAPPGEPFTAFTGELLDTLQMGIPHGPELLEFGALYRHMRISLAANGRPAPQARDRNTGAQLALGRNPAYLPATGSAPPADKNHASERSWPSPSGIRTVKGFFKALSDVRVTSGLTHQMVSQRSGGRVSAGTVSRLLNRETLPKTWQTTAAYLSACGVPDTQVAAWQAVWMRLLTETTIEAADRPIVPRPSQKHTTLLERLAGRVSRRNDRS</sequence>
<dbReference type="EMBL" id="BNDV01000002">
    <property type="protein sequence ID" value="GHI10957.1"/>
    <property type="molecule type" value="Genomic_DNA"/>
</dbReference>
<organism evidence="3 4">
    <name type="scientific">Streptomyces virginiae</name>
    <name type="common">Streptomyces cinnamonensis</name>
    <dbReference type="NCBI Taxonomy" id="1961"/>
    <lineage>
        <taxon>Bacteria</taxon>
        <taxon>Bacillati</taxon>
        <taxon>Actinomycetota</taxon>
        <taxon>Actinomycetes</taxon>
        <taxon>Kitasatosporales</taxon>
        <taxon>Streptomycetaceae</taxon>
        <taxon>Streptomyces</taxon>
    </lineage>
</organism>
<evidence type="ECO:0000313" key="3">
    <source>
        <dbReference type="EMBL" id="GHI10957.1"/>
    </source>
</evidence>
<protein>
    <recommendedName>
        <fullName evidence="2">Peptidase C14 caspase domain-containing protein</fullName>
    </recommendedName>
</protein>
<comment type="caution">
    <text evidence="3">The sequence shown here is derived from an EMBL/GenBank/DDBJ whole genome shotgun (WGS) entry which is preliminary data.</text>
</comment>
<keyword evidence="4" id="KW-1185">Reference proteome</keyword>
<dbReference type="RefSeq" id="WP_191869549.1">
    <property type="nucleotide sequence ID" value="NZ_BMRU01000024.1"/>
</dbReference>
<name>A0ABQ3NDU0_STRVG</name>
<evidence type="ECO:0000313" key="4">
    <source>
        <dbReference type="Proteomes" id="UP000660554"/>
    </source>
</evidence>
<dbReference type="Proteomes" id="UP000660554">
    <property type="component" value="Unassembled WGS sequence"/>
</dbReference>
<dbReference type="InterPro" id="IPR011600">
    <property type="entry name" value="Pept_C14_caspase"/>
</dbReference>
<feature type="domain" description="Peptidase C14 caspase" evidence="2">
    <location>
        <begin position="11"/>
        <end position="217"/>
    </location>
</feature>
<feature type="region of interest" description="Disordered" evidence="1">
    <location>
        <begin position="240"/>
        <end position="263"/>
    </location>
</feature>
<dbReference type="Gene3D" id="3.40.50.1460">
    <property type="match status" value="1"/>
</dbReference>